<dbReference type="Gramene" id="TraesWEE_scaffold_072693_01G000100.1">
    <property type="protein sequence ID" value="TraesWEE_scaffold_072693_01G000100.1"/>
    <property type="gene ID" value="TraesWEE_scaffold_072693_01G000100"/>
</dbReference>
<keyword evidence="3" id="KW-0808">Transferase</keyword>
<dbReference type="CDD" id="cd16461">
    <property type="entry name" value="RING-H2_EL5-like"/>
    <property type="match status" value="1"/>
</dbReference>
<evidence type="ECO:0000256" key="1">
    <source>
        <dbReference type="ARBA" id="ARBA00004167"/>
    </source>
</evidence>
<dbReference type="GO" id="GO:0016020">
    <property type="term" value="C:membrane"/>
    <property type="evidence" value="ECO:0007669"/>
    <property type="project" value="UniProtKB-SubCell"/>
</dbReference>
<keyword evidence="6 12" id="KW-0863">Zinc-finger</keyword>
<evidence type="ECO:0000256" key="6">
    <source>
        <dbReference type="ARBA" id="ARBA00022771"/>
    </source>
</evidence>
<dbReference type="GO" id="GO:0008270">
    <property type="term" value="F:zinc ion binding"/>
    <property type="evidence" value="ECO:0007669"/>
    <property type="project" value="UniProtKB-KW"/>
</dbReference>
<sequence>MHGRKLPKTHESVLLARTSCYASASLVSSHPQLARMVTASTALSVAALAAGVTLMLVVHVLVILWALRRGAAQAPGADLERAVDDACGGKGKGLSSEEIETLPCHDFKAAVGGGGDCAVCLEAFESGDRCRRLPRCEHSFHAPCVDSWLKKSQCCPVCRADVVDRPTAEAEVAGEGEAPAPAVEMAERTNPAALGVVVERLQRYSWGPHAVTVLH</sequence>
<dbReference type="PANTHER" id="PTHR45768">
    <property type="entry name" value="E3 UBIQUITIN-PROTEIN LIGASE RNF13-LIKE"/>
    <property type="match status" value="1"/>
</dbReference>
<evidence type="ECO:0000256" key="9">
    <source>
        <dbReference type="ARBA" id="ARBA00022989"/>
    </source>
</evidence>
<dbReference type="PANTHER" id="PTHR45768:SF61">
    <property type="entry name" value="RING-H2 FINGER PROTEIN ATL18"/>
    <property type="match status" value="1"/>
</dbReference>
<dbReference type="Gramene" id="TraesCLE_scaffold_039947_01G000100.1">
    <property type="protein sequence ID" value="TraesCLE_scaffold_039947_01G000100.1"/>
    <property type="gene ID" value="TraesCLE_scaffold_039947_01G000100"/>
</dbReference>
<evidence type="ECO:0000256" key="8">
    <source>
        <dbReference type="ARBA" id="ARBA00022833"/>
    </source>
</evidence>
<dbReference type="GO" id="GO:0016740">
    <property type="term" value="F:transferase activity"/>
    <property type="evidence" value="ECO:0007669"/>
    <property type="project" value="UniProtKB-KW"/>
</dbReference>
<dbReference type="SUPFAM" id="SSF57850">
    <property type="entry name" value="RING/U-box"/>
    <property type="match status" value="1"/>
</dbReference>
<keyword evidence="5" id="KW-0479">Metal-binding</keyword>
<keyword evidence="7" id="KW-0833">Ubl conjugation pathway</keyword>
<evidence type="ECO:0000259" key="14">
    <source>
        <dbReference type="PROSITE" id="PS50089"/>
    </source>
</evidence>
<keyword evidence="16" id="KW-1185">Reference proteome</keyword>
<dbReference type="OMA" id="GALPCYD"/>
<dbReference type="Gene3D" id="3.30.40.10">
    <property type="entry name" value="Zinc/RING finger domain, C3HC4 (zinc finger)"/>
    <property type="match status" value="1"/>
</dbReference>
<evidence type="ECO:0000256" key="5">
    <source>
        <dbReference type="ARBA" id="ARBA00022723"/>
    </source>
</evidence>
<dbReference type="Gramene" id="TraesROB_scaffold_047954_01G000100.1">
    <property type="protein sequence ID" value="TraesROB_scaffold_047954_01G000100.1"/>
    <property type="gene ID" value="TraesROB_scaffold_047954_01G000100"/>
</dbReference>
<reference evidence="15" key="1">
    <citation type="submission" date="2018-08" db="EMBL/GenBank/DDBJ databases">
        <authorList>
            <person name="Rossello M."/>
        </authorList>
    </citation>
    <scope>NUCLEOTIDE SEQUENCE [LARGE SCALE GENOMIC DNA]</scope>
    <source>
        <strain evidence="15">cv. Chinese Spring</strain>
    </source>
</reference>
<evidence type="ECO:0000313" key="15">
    <source>
        <dbReference type="EnsemblPlants" id="TraesCS7A02G210400.1.cds1"/>
    </source>
</evidence>
<comment type="subcellular location">
    <subcellularLocation>
        <location evidence="1">Membrane</location>
        <topology evidence="1">Single-pass membrane protein</topology>
    </subcellularLocation>
</comment>
<dbReference type="UniPathway" id="UPA00143"/>
<name>A0A3B6RCH5_WHEAT</name>
<dbReference type="EnsemblPlants" id="TraesCS7A02G210400.1">
    <property type="protein sequence ID" value="TraesCS7A02G210400.1.cds1"/>
    <property type="gene ID" value="TraesCS7A02G210400"/>
</dbReference>
<keyword evidence="10 13" id="KW-0472">Membrane</keyword>
<dbReference type="SMART" id="SM00184">
    <property type="entry name" value="RING"/>
    <property type="match status" value="1"/>
</dbReference>
<protein>
    <recommendedName>
        <fullName evidence="14">RING-type domain-containing protein</fullName>
    </recommendedName>
</protein>
<evidence type="ECO:0000256" key="3">
    <source>
        <dbReference type="ARBA" id="ARBA00022679"/>
    </source>
</evidence>
<dbReference type="FunFam" id="3.30.40.10:FF:000724">
    <property type="entry name" value="RING-H2 finger protein ATL56"/>
    <property type="match status" value="1"/>
</dbReference>
<evidence type="ECO:0000256" key="11">
    <source>
        <dbReference type="ARBA" id="ARBA00024209"/>
    </source>
</evidence>
<evidence type="ECO:0000313" key="16">
    <source>
        <dbReference type="Proteomes" id="UP000019116"/>
    </source>
</evidence>
<evidence type="ECO:0000256" key="4">
    <source>
        <dbReference type="ARBA" id="ARBA00022692"/>
    </source>
</evidence>
<dbReference type="PROSITE" id="PS50089">
    <property type="entry name" value="ZF_RING_2"/>
    <property type="match status" value="1"/>
</dbReference>
<dbReference type="Proteomes" id="UP000019116">
    <property type="component" value="Chromosome 7A"/>
</dbReference>
<dbReference type="Gramene" id="TraesCAD_scaffold_078493_01G000100.1">
    <property type="protein sequence ID" value="TraesCAD_scaffold_078493_01G000100.1"/>
    <property type="gene ID" value="TraesCAD_scaffold_078493_01G000100"/>
</dbReference>
<dbReference type="InterPro" id="IPR013083">
    <property type="entry name" value="Znf_RING/FYVE/PHD"/>
</dbReference>
<reference evidence="15" key="2">
    <citation type="submission" date="2018-10" db="UniProtKB">
        <authorList>
            <consortium name="EnsemblPlants"/>
        </authorList>
    </citation>
    <scope>IDENTIFICATION</scope>
</reference>
<keyword evidence="8" id="KW-0862">Zinc</keyword>
<organism evidence="15">
    <name type="scientific">Triticum aestivum</name>
    <name type="common">Wheat</name>
    <dbReference type="NCBI Taxonomy" id="4565"/>
    <lineage>
        <taxon>Eukaryota</taxon>
        <taxon>Viridiplantae</taxon>
        <taxon>Streptophyta</taxon>
        <taxon>Embryophyta</taxon>
        <taxon>Tracheophyta</taxon>
        <taxon>Spermatophyta</taxon>
        <taxon>Magnoliopsida</taxon>
        <taxon>Liliopsida</taxon>
        <taxon>Poales</taxon>
        <taxon>Poaceae</taxon>
        <taxon>BOP clade</taxon>
        <taxon>Pooideae</taxon>
        <taxon>Triticodae</taxon>
        <taxon>Triticeae</taxon>
        <taxon>Triticinae</taxon>
        <taxon>Triticum</taxon>
    </lineage>
</organism>
<comment type="similarity">
    <text evidence="11">Belongs to the RING-type zinc finger family. ATL subfamily.</text>
</comment>
<dbReference type="Gramene" id="TraesRN7A0100462200.1">
    <property type="protein sequence ID" value="TraesRN7A0100462200.1"/>
    <property type="gene ID" value="TraesRN7A0100462200"/>
</dbReference>
<feature type="transmembrane region" description="Helical" evidence="13">
    <location>
        <begin position="45"/>
        <end position="67"/>
    </location>
</feature>
<dbReference type="InterPro" id="IPR001841">
    <property type="entry name" value="Znf_RING"/>
</dbReference>
<evidence type="ECO:0000256" key="7">
    <source>
        <dbReference type="ARBA" id="ARBA00022786"/>
    </source>
</evidence>
<dbReference type="AlphaFoldDB" id="A0A3B6RCH5"/>
<dbReference type="STRING" id="4565.A0A3B6RCH5"/>
<evidence type="ECO:0000256" key="13">
    <source>
        <dbReference type="SAM" id="Phobius"/>
    </source>
</evidence>
<dbReference type="OrthoDB" id="8062037at2759"/>
<dbReference type="Pfam" id="PF13639">
    <property type="entry name" value="zf-RING_2"/>
    <property type="match status" value="1"/>
</dbReference>
<keyword evidence="9 13" id="KW-1133">Transmembrane helix</keyword>
<evidence type="ECO:0000256" key="2">
    <source>
        <dbReference type="ARBA" id="ARBA00004906"/>
    </source>
</evidence>
<dbReference type="Gramene" id="TraesCS7A03G0491200.1">
    <property type="protein sequence ID" value="TraesCS7A03G0491200.1.CDS1"/>
    <property type="gene ID" value="TraesCS7A03G0491200"/>
</dbReference>
<dbReference type="Gramene" id="TraesCS7A02G210400.1">
    <property type="protein sequence ID" value="TraesCS7A02G210400.1.cds1"/>
    <property type="gene ID" value="TraesCS7A02G210400"/>
</dbReference>
<evidence type="ECO:0000256" key="10">
    <source>
        <dbReference type="ARBA" id="ARBA00023136"/>
    </source>
</evidence>
<dbReference type="GO" id="GO:0016567">
    <property type="term" value="P:protein ubiquitination"/>
    <property type="evidence" value="ECO:0000318"/>
    <property type="project" value="GO_Central"/>
</dbReference>
<dbReference type="SMR" id="A0A3B6RCH5"/>
<evidence type="ECO:0000256" key="12">
    <source>
        <dbReference type="PROSITE-ProRule" id="PRU00175"/>
    </source>
</evidence>
<proteinExistence type="inferred from homology"/>
<keyword evidence="4 13" id="KW-0812">Transmembrane</keyword>
<comment type="pathway">
    <text evidence="2">Protein modification; protein ubiquitination.</text>
</comment>
<feature type="domain" description="RING-type" evidence="14">
    <location>
        <begin position="117"/>
        <end position="159"/>
    </location>
</feature>
<accession>A0A3B6RCH5</accession>